<keyword evidence="9" id="KW-0746">Sphingolipid metabolism</keyword>
<dbReference type="GO" id="GO:0006665">
    <property type="term" value="P:sphingolipid metabolic process"/>
    <property type="evidence" value="ECO:0007669"/>
    <property type="project" value="UniProtKB-KW"/>
</dbReference>
<accession>A0A2P6TNW0</accession>
<keyword evidence="6" id="KW-0479">Metal-binding</keyword>
<evidence type="ECO:0000256" key="6">
    <source>
        <dbReference type="ARBA" id="ARBA00022723"/>
    </source>
</evidence>
<proteinExistence type="inferred from homology"/>
<evidence type="ECO:0000256" key="13">
    <source>
        <dbReference type="SAM" id="Phobius"/>
    </source>
</evidence>
<dbReference type="OrthoDB" id="387657at2759"/>
<dbReference type="GO" id="GO:0016020">
    <property type="term" value="C:membrane"/>
    <property type="evidence" value="ECO:0007669"/>
    <property type="project" value="UniProtKB-SubCell"/>
</dbReference>
<comment type="pathway">
    <text evidence="2">Lipid metabolism; sphingolipid metabolism.</text>
</comment>
<keyword evidence="17" id="KW-1185">Reference proteome</keyword>
<keyword evidence="5 13" id="KW-0812">Transmembrane</keyword>
<dbReference type="EMBL" id="LHPG02000010">
    <property type="protein sequence ID" value="PRW50999.1"/>
    <property type="molecule type" value="Genomic_DNA"/>
</dbReference>
<dbReference type="STRING" id="3076.A0A2P6TNW0"/>
<dbReference type="InterPro" id="IPR038772">
    <property type="entry name" value="Sph/SMPD2-like"/>
</dbReference>
<evidence type="ECO:0000256" key="12">
    <source>
        <dbReference type="ARBA" id="ARBA00023136"/>
    </source>
</evidence>
<keyword evidence="12 13" id="KW-0472">Membrane</keyword>
<feature type="chain" id="PRO_5015186188" evidence="14">
    <location>
        <begin position="19"/>
        <end position="342"/>
    </location>
</feature>
<evidence type="ECO:0000256" key="1">
    <source>
        <dbReference type="ARBA" id="ARBA00004141"/>
    </source>
</evidence>
<keyword evidence="8" id="KW-0460">Magnesium</keyword>
<evidence type="ECO:0000256" key="5">
    <source>
        <dbReference type="ARBA" id="ARBA00022692"/>
    </source>
</evidence>
<feature type="domain" description="Endonuclease/exonuclease/phosphatase" evidence="15">
    <location>
        <begin position="55"/>
        <end position="256"/>
    </location>
</feature>
<dbReference type="GO" id="GO:0004767">
    <property type="term" value="F:sphingomyelin phosphodiesterase activity"/>
    <property type="evidence" value="ECO:0007669"/>
    <property type="project" value="InterPro"/>
</dbReference>
<dbReference type="Gene3D" id="3.60.10.10">
    <property type="entry name" value="Endonuclease/exonuclease/phosphatase"/>
    <property type="match status" value="1"/>
</dbReference>
<evidence type="ECO:0000313" key="17">
    <source>
        <dbReference type="Proteomes" id="UP000239899"/>
    </source>
</evidence>
<dbReference type="InterPro" id="IPR036691">
    <property type="entry name" value="Endo/exonu/phosph_ase_sf"/>
</dbReference>
<dbReference type="Pfam" id="PF03372">
    <property type="entry name" value="Exo_endo_phos"/>
    <property type="match status" value="1"/>
</dbReference>
<evidence type="ECO:0000259" key="15">
    <source>
        <dbReference type="Pfam" id="PF03372"/>
    </source>
</evidence>
<evidence type="ECO:0000256" key="3">
    <source>
        <dbReference type="ARBA" id="ARBA00004991"/>
    </source>
</evidence>
<dbReference type="InterPro" id="IPR005135">
    <property type="entry name" value="Endo/exonuclease/phosphatase"/>
</dbReference>
<evidence type="ECO:0000256" key="8">
    <source>
        <dbReference type="ARBA" id="ARBA00022842"/>
    </source>
</evidence>
<evidence type="ECO:0000256" key="14">
    <source>
        <dbReference type="SAM" id="SignalP"/>
    </source>
</evidence>
<feature type="transmembrane region" description="Helical" evidence="13">
    <location>
        <begin position="290"/>
        <end position="314"/>
    </location>
</feature>
<evidence type="ECO:0000256" key="10">
    <source>
        <dbReference type="ARBA" id="ARBA00022989"/>
    </source>
</evidence>
<feature type="signal peptide" evidence="14">
    <location>
        <begin position="1"/>
        <end position="18"/>
    </location>
</feature>
<dbReference type="Proteomes" id="UP000239899">
    <property type="component" value="Unassembled WGS sequence"/>
</dbReference>
<reference evidence="16 17" key="1">
    <citation type="journal article" date="2018" name="Plant J.">
        <title>Genome sequences of Chlorella sorokiniana UTEX 1602 and Micractinium conductrix SAG 241.80: implications to maltose excretion by a green alga.</title>
        <authorList>
            <person name="Arriola M.B."/>
            <person name="Velmurugan N."/>
            <person name="Zhang Y."/>
            <person name="Plunkett M.H."/>
            <person name="Hondzo H."/>
            <person name="Barney B.M."/>
        </authorList>
    </citation>
    <scope>NUCLEOTIDE SEQUENCE [LARGE SCALE GENOMIC DNA]</scope>
    <source>
        <strain evidence="17">UTEX 1602</strain>
    </source>
</reference>
<sequence>MHRHLLGLLAAACLAALTLNPPLPRLPANAAPRECPAAGADMGSHDGRLRLRVVTLNTWGLWLVSRRRTERMAALADWLRSAECPADVVALQEVWVLADVERLRQAGAEGGALPHSFHYQSGALGSGLLLLSRYPIAEVAFHRYSARGDPAAVLQGDYYVGKGVGWAALQTPAGTLSVFLTHLSANYGQEWQVGAFRLAPDCRLPRDNLAGVRLLQVAELAAFVRARGADSPAGMVLAGDLNCAPDTLEFAMLKVLLPELRDVWAEAQPLRLGATANALESSFTTAGDNYLLLLGGMGAALGWAGVVLVGGFVARGGEQRALQQVALQLRLAVGGAGCKPFS</sequence>
<comment type="subcellular location">
    <subcellularLocation>
        <location evidence="1">Membrane</location>
        <topology evidence="1">Multi-pass membrane protein</topology>
    </subcellularLocation>
</comment>
<evidence type="ECO:0000256" key="7">
    <source>
        <dbReference type="ARBA" id="ARBA00022801"/>
    </source>
</evidence>
<comment type="pathway">
    <text evidence="3">Sphingolipid metabolism.</text>
</comment>
<evidence type="ECO:0000256" key="9">
    <source>
        <dbReference type="ARBA" id="ARBA00022919"/>
    </source>
</evidence>
<evidence type="ECO:0000256" key="11">
    <source>
        <dbReference type="ARBA" id="ARBA00023098"/>
    </source>
</evidence>
<dbReference type="PANTHER" id="PTHR16320">
    <property type="entry name" value="SPHINGOMYELINASE FAMILY MEMBER"/>
    <property type="match status" value="1"/>
</dbReference>
<evidence type="ECO:0000313" key="16">
    <source>
        <dbReference type="EMBL" id="PRW50999.1"/>
    </source>
</evidence>
<evidence type="ECO:0000256" key="2">
    <source>
        <dbReference type="ARBA" id="ARBA00004760"/>
    </source>
</evidence>
<gene>
    <name evidence="16" type="ORF">C2E21_5456</name>
</gene>
<keyword evidence="14" id="KW-0732">Signal</keyword>
<protein>
    <submittedName>
        <fullName evidence="16">Neutral sphingomyelinase</fullName>
    </submittedName>
</protein>
<keyword evidence="7" id="KW-0378">Hydrolase</keyword>
<keyword evidence="11" id="KW-0443">Lipid metabolism</keyword>
<dbReference type="GO" id="GO:0046872">
    <property type="term" value="F:metal ion binding"/>
    <property type="evidence" value="ECO:0007669"/>
    <property type="project" value="UniProtKB-KW"/>
</dbReference>
<comment type="similarity">
    <text evidence="4">Belongs to the neutral sphingomyelinase family.</text>
</comment>
<evidence type="ECO:0000256" key="4">
    <source>
        <dbReference type="ARBA" id="ARBA00006335"/>
    </source>
</evidence>
<keyword evidence="10 13" id="KW-1133">Transmembrane helix</keyword>
<comment type="caution">
    <text evidence="16">The sequence shown here is derived from an EMBL/GenBank/DDBJ whole genome shotgun (WGS) entry which is preliminary data.</text>
</comment>
<dbReference type="PANTHER" id="PTHR16320:SF24">
    <property type="entry name" value="PHOSPHODIESTERASE, PUTATIVE-RELATED"/>
    <property type="match status" value="1"/>
</dbReference>
<organism evidence="16 17">
    <name type="scientific">Chlorella sorokiniana</name>
    <name type="common">Freshwater green alga</name>
    <dbReference type="NCBI Taxonomy" id="3076"/>
    <lineage>
        <taxon>Eukaryota</taxon>
        <taxon>Viridiplantae</taxon>
        <taxon>Chlorophyta</taxon>
        <taxon>core chlorophytes</taxon>
        <taxon>Trebouxiophyceae</taxon>
        <taxon>Chlorellales</taxon>
        <taxon>Chlorellaceae</taxon>
        <taxon>Chlorella clade</taxon>
        <taxon>Chlorella</taxon>
    </lineage>
</organism>
<dbReference type="AlphaFoldDB" id="A0A2P6TNW0"/>
<name>A0A2P6TNW0_CHLSO</name>
<dbReference type="SUPFAM" id="SSF56219">
    <property type="entry name" value="DNase I-like"/>
    <property type="match status" value="1"/>
</dbReference>